<evidence type="ECO:0000256" key="1">
    <source>
        <dbReference type="ARBA" id="ARBA00022603"/>
    </source>
</evidence>
<name>A0A841I507_9DEIO</name>
<dbReference type="Gene3D" id="3.40.1280.10">
    <property type="match status" value="1"/>
</dbReference>
<dbReference type="PANTHER" id="PTHR33603">
    <property type="entry name" value="METHYLTRANSFERASE"/>
    <property type="match status" value="1"/>
</dbReference>
<dbReference type="GO" id="GO:0070038">
    <property type="term" value="F:rRNA (pseudouridine-N3-)-methyltransferase activity"/>
    <property type="evidence" value="ECO:0007669"/>
    <property type="project" value="UniProtKB-UniRule"/>
</dbReference>
<dbReference type="CDD" id="cd18081">
    <property type="entry name" value="RlmH-like"/>
    <property type="match status" value="1"/>
</dbReference>
<comment type="function">
    <text evidence="5">Specifically methylates the pseudouridine at position 1915 (m3Psi1915) in 23S rRNA.</text>
</comment>
<comment type="subunit">
    <text evidence="5">Homodimer.</text>
</comment>
<dbReference type="SUPFAM" id="SSF75217">
    <property type="entry name" value="alpha/beta knot"/>
    <property type="match status" value="1"/>
</dbReference>
<dbReference type="AlphaFoldDB" id="A0A841I507"/>
<dbReference type="InterPro" id="IPR029028">
    <property type="entry name" value="Alpha/beta_knot_MTases"/>
</dbReference>
<sequence length="146" mass="16116">MKLHFITVGEPKLSYAKSGWEEYYGRLRRYHSLKVTRLRDLGPDLEGKAILRAAGNAHLMPLDPRGKQFTSEDLSRHLETLALHGTGEIALVIGGPVGLSDEVRAAAGTLWSLSKLTLPHDLAMVVMLEALYRASSIARGEPYHRG</sequence>
<comment type="similarity">
    <text evidence="4 5">Belongs to the RNA methyltransferase RlmH family.</text>
</comment>
<evidence type="ECO:0000256" key="4">
    <source>
        <dbReference type="ARBA" id="ARBA00038303"/>
    </source>
</evidence>
<dbReference type="InterPro" id="IPR029026">
    <property type="entry name" value="tRNA_m1G_MTases_N"/>
</dbReference>
<keyword evidence="2 5" id="KW-0808">Transferase</keyword>
<protein>
    <recommendedName>
        <fullName evidence="5">Ribosomal RNA large subunit methyltransferase H</fullName>
        <ecNumber evidence="5">2.1.1.177</ecNumber>
    </recommendedName>
    <alternativeName>
        <fullName evidence="5">23S rRNA (pseudouridine1915-N3)-methyltransferase</fullName>
    </alternativeName>
    <alternativeName>
        <fullName evidence="5">23S rRNA m3Psi1915 methyltransferase</fullName>
    </alternativeName>
    <alternativeName>
        <fullName evidence="5">rRNA (pseudouridine-N3-)-methyltransferase RlmH</fullName>
    </alternativeName>
</protein>
<dbReference type="Proteomes" id="UP000569951">
    <property type="component" value="Unassembled WGS sequence"/>
</dbReference>
<evidence type="ECO:0000256" key="5">
    <source>
        <dbReference type="HAMAP-Rule" id="MF_00658"/>
    </source>
</evidence>
<dbReference type="PIRSF" id="PIRSF004505">
    <property type="entry name" value="MT_bac"/>
    <property type="match status" value="1"/>
</dbReference>
<reference evidence="6 7" key="1">
    <citation type="submission" date="2020-08" db="EMBL/GenBank/DDBJ databases">
        <title>Genomic Encyclopedia of Type Strains, Phase IV (KMG-IV): sequencing the most valuable type-strain genomes for metagenomic binning, comparative biology and taxonomic classification.</title>
        <authorList>
            <person name="Goeker M."/>
        </authorList>
    </citation>
    <scope>NUCLEOTIDE SEQUENCE [LARGE SCALE GENOMIC DNA]</scope>
    <source>
        <strain evidence="6 7">DSM 21458</strain>
    </source>
</reference>
<evidence type="ECO:0000256" key="3">
    <source>
        <dbReference type="ARBA" id="ARBA00022691"/>
    </source>
</evidence>
<dbReference type="PANTHER" id="PTHR33603:SF1">
    <property type="entry name" value="RIBOSOMAL RNA LARGE SUBUNIT METHYLTRANSFERASE H"/>
    <property type="match status" value="1"/>
</dbReference>
<keyword evidence="5" id="KW-0698">rRNA processing</keyword>
<keyword evidence="5" id="KW-0963">Cytoplasm</keyword>
<feature type="binding site" evidence="5">
    <location>
        <position position="62"/>
    </location>
    <ligand>
        <name>S-adenosyl-L-methionine</name>
        <dbReference type="ChEBI" id="CHEBI:59789"/>
    </ligand>
</feature>
<evidence type="ECO:0000313" key="6">
    <source>
        <dbReference type="EMBL" id="MBB6098965.1"/>
    </source>
</evidence>
<comment type="catalytic activity">
    <reaction evidence="5">
        <text>pseudouridine(1915) in 23S rRNA + S-adenosyl-L-methionine = N(3)-methylpseudouridine(1915) in 23S rRNA + S-adenosyl-L-homocysteine + H(+)</text>
        <dbReference type="Rhea" id="RHEA:42752"/>
        <dbReference type="Rhea" id="RHEA-COMP:10221"/>
        <dbReference type="Rhea" id="RHEA-COMP:10222"/>
        <dbReference type="ChEBI" id="CHEBI:15378"/>
        <dbReference type="ChEBI" id="CHEBI:57856"/>
        <dbReference type="ChEBI" id="CHEBI:59789"/>
        <dbReference type="ChEBI" id="CHEBI:65314"/>
        <dbReference type="ChEBI" id="CHEBI:74486"/>
        <dbReference type="EC" id="2.1.1.177"/>
    </reaction>
</comment>
<dbReference type="EMBL" id="JACHHG010000008">
    <property type="protein sequence ID" value="MBB6098965.1"/>
    <property type="molecule type" value="Genomic_DNA"/>
</dbReference>
<feature type="binding site" evidence="5">
    <location>
        <position position="94"/>
    </location>
    <ligand>
        <name>S-adenosyl-L-methionine</name>
        <dbReference type="ChEBI" id="CHEBI:59789"/>
    </ligand>
</feature>
<evidence type="ECO:0000313" key="7">
    <source>
        <dbReference type="Proteomes" id="UP000569951"/>
    </source>
</evidence>
<accession>A0A841I507</accession>
<evidence type="ECO:0000256" key="2">
    <source>
        <dbReference type="ARBA" id="ARBA00022679"/>
    </source>
</evidence>
<comment type="caution">
    <text evidence="6">The sequence shown here is derived from an EMBL/GenBank/DDBJ whole genome shotgun (WGS) entry which is preliminary data.</text>
</comment>
<dbReference type="Pfam" id="PF02590">
    <property type="entry name" value="SPOUT_MTase"/>
    <property type="match status" value="1"/>
</dbReference>
<organism evidence="6 7">
    <name type="scientific">Deinobacterium chartae</name>
    <dbReference type="NCBI Taxonomy" id="521158"/>
    <lineage>
        <taxon>Bacteria</taxon>
        <taxon>Thermotogati</taxon>
        <taxon>Deinococcota</taxon>
        <taxon>Deinococci</taxon>
        <taxon>Deinococcales</taxon>
        <taxon>Deinococcaceae</taxon>
        <taxon>Deinobacterium</taxon>
    </lineage>
</organism>
<gene>
    <name evidence="5" type="primary">rlmH</name>
    <name evidence="6" type="ORF">HNR42_002400</name>
</gene>
<dbReference type="GO" id="GO:0005737">
    <property type="term" value="C:cytoplasm"/>
    <property type="evidence" value="ECO:0007669"/>
    <property type="project" value="UniProtKB-SubCell"/>
</dbReference>
<keyword evidence="3 5" id="KW-0949">S-adenosyl-L-methionine</keyword>
<proteinExistence type="inferred from homology"/>
<feature type="binding site" evidence="5">
    <location>
        <begin position="113"/>
        <end position="118"/>
    </location>
    <ligand>
        <name>S-adenosyl-L-methionine</name>
        <dbReference type="ChEBI" id="CHEBI:59789"/>
    </ligand>
</feature>
<keyword evidence="7" id="KW-1185">Reference proteome</keyword>
<keyword evidence="1 5" id="KW-0489">Methyltransferase</keyword>
<comment type="subcellular location">
    <subcellularLocation>
        <location evidence="5">Cytoplasm</location>
    </subcellularLocation>
</comment>
<dbReference type="EC" id="2.1.1.177" evidence="5"/>
<dbReference type="RefSeq" id="WP_183987710.1">
    <property type="nucleotide sequence ID" value="NZ_JACHHG010000008.1"/>
</dbReference>
<dbReference type="HAMAP" id="MF_00658">
    <property type="entry name" value="23SrRNA_methyltr_H"/>
    <property type="match status" value="1"/>
</dbReference>
<dbReference type="InterPro" id="IPR003742">
    <property type="entry name" value="RlmH-like"/>
</dbReference>